<protein>
    <submittedName>
        <fullName evidence="1">Uncharacterized protein</fullName>
    </submittedName>
</protein>
<proteinExistence type="predicted"/>
<organism evidence="1 2">
    <name type="scientific">Sphingobacterium siyangense</name>
    <dbReference type="NCBI Taxonomy" id="459529"/>
    <lineage>
        <taxon>Bacteria</taxon>
        <taxon>Pseudomonadati</taxon>
        <taxon>Bacteroidota</taxon>
        <taxon>Sphingobacteriia</taxon>
        <taxon>Sphingobacteriales</taxon>
        <taxon>Sphingobacteriaceae</taxon>
        <taxon>Sphingobacterium</taxon>
    </lineage>
</organism>
<evidence type="ECO:0000313" key="1">
    <source>
        <dbReference type="EMBL" id="TWI22089.1"/>
    </source>
</evidence>
<sequence>MEDKFLLKFSPSSYVKFEISYSYLSRFGARRIALNLNSGKLIAKKKRP</sequence>
<comment type="caution">
    <text evidence="1">The sequence shown here is derived from an EMBL/GenBank/DDBJ whole genome shotgun (WGS) entry which is preliminary data.</text>
</comment>
<dbReference type="AlphaFoldDB" id="A0A562MQG4"/>
<accession>A0A562MQG4</accession>
<dbReference type="Proteomes" id="UP000315908">
    <property type="component" value="Unassembled WGS sequence"/>
</dbReference>
<gene>
    <name evidence="1" type="ORF">IQ31_01493</name>
</gene>
<dbReference type="EMBL" id="VLKR01000006">
    <property type="protein sequence ID" value="TWI22089.1"/>
    <property type="molecule type" value="Genomic_DNA"/>
</dbReference>
<name>A0A562MQG4_9SPHI</name>
<reference evidence="1 2" key="1">
    <citation type="journal article" date="2015" name="Stand. Genomic Sci.">
        <title>Genomic Encyclopedia of Bacterial and Archaeal Type Strains, Phase III: the genomes of soil and plant-associated and newly described type strains.</title>
        <authorList>
            <person name="Whitman W.B."/>
            <person name="Woyke T."/>
            <person name="Klenk H.P."/>
            <person name="Zhou Y."/>
            <person name="Lilburn T.G."/>
            <person name="Beck B.J."/>
            <person name="De Vos P."/>
            <person name="Vandamme P."/>
            <person name="Eisen J.A."/>
            <person name="Garrity G."/>
            <person name="Hugenholtz P."/>
            <person name="Kyrpides N.C."/>
        </authorList>
    </citation>
    <scope>NUCLEOTIDE SEQUENCE [LARGE SCALE GENOMIC DNA]</scope>
    <source>
        <strain evidence="1 2">CGMCC 1.6855</strain>
    </source>
</reference>
<evidence type="ECO:0000313" key="2">
    <source>
        <dbReference type="Proteomes" id="UP000315908"/>
    </source>
</evidence>